<dbReference type="SUPFAM" id="SSF48464">
    <property type="entry name" value="ENTH/VHS domain"/>
    <property type="match status" value="1"/>
</dbReference>
<accession>I7J844</accession>
<sequence>MRFKSNSQSVTLINRNQLDKLLKEALYDKSVGCIDSILNGIAQASHHMPFYEIISKRTWSAINSKPSKWLYIQKGLTLLEYLVLNGAEWCISDVLQHLEDINKVVKLNREYSAKTSFLTGKPLAPPHTAFVITEKCKNLINLVRMGDDLAKKREQVAKNKDRYIGVGQKNGILEISTLHKPIIAVDYSKSFFSRQKNSINLGMSDYEHAIASQPQFTLPYSTTQNNVATQPTIHAKEESPSVSNASDLSESYDSDDSSSSSLSSSSSSSLSSSSSSSSSDKNYNLKHNTRHYDANFNSDYNNTTRTPTSYTTPTSYMLSDNSTFFSQPTASYVPYVDIYKLSDHGTNVKTPKEHQEMYNSKVNSHYTPRSQSSRNHQSTYDQTHSTVNLGDKPYKLSNPFAY</sequence>
<evidence type="ECO:0000313" key="4">
    <source>
        <dbReference type="Proteomes" id="UP000002899"/>
    </source>
</evidence>
<feature type="region of interest" description="Disordered" evidence="1">
    <location>
        <begin position="363"/>
        <end position="392"/>
    </location>
</feature>
<dbReference type="GO" id="GO:0030125">
    <property type="term" value="C:clathrin vesicle coat"/>
    <property type="evidence" value="ECO:0007669"/>
    <property type="project" value="TreeGrafter"/>
</dbReference>
<dbReference type="AlphaFoldDB" id="I7J844"/>
<dbReference type="RefSeq" id="XP_012647258.1">
    <property type="nucleotide sequence ID" value="XM_012791804.1"/>
</dbReference>
<evidence type="ECO:0000313" key="3">
    <source>
        <dbReference type="EMBL" id="CCF72649.1"/>
    </source>
</evidence>
<reference evidence="3 4" key="1">
    <citation type="journal article" date="2012" name="Nucleic Acids Res.">
        <title>Sequencing of the smallest Apicomplexan genome from the human pathogen Babesia microti.</title>
        <authorList>
            <person name="Cornillot E."/>
            <person name="Hadj-Kaddour K."/>
            <person name="Dassouli A."/>
            <person name="Noel B."/>
            <person name="Ranwez V."/>
            <person name="Vacherie B."/>
            <person name="Augagneur Y."/>
            <person name="Bres V."/>
            <person name="Duclos A."/>
            <person name="Randazzo S."/>
            <person name="Carcy B."/>
            <person name="Debierre-Grockiego F."/>
            <person name="Delbecq S."/>
            <person name="Moubri-Menage K."/>
            <person name="Shams-Eldin H."/>
            <person name="Usmani-Brown S."/>
            <person name="Bringaud F."/>
            <person name="Wincker P."/>
            <person name="Vivares C.P."/>
            <person name="Schwarz R.T."/>
            <person name="Schetters T.P."/>
            <person name="Krause P.J."/>
            <person name="Gorenflot A."/>
            <person name="Berry V."/>
            <person name="Barbe V."/>
            <person name="Ben Mamoun C."/>
        </authorList>
    </citation>
    <scope>NUCLEOTIDE SEQUENCE [LARGE SCALE GENOMIC DNA]</scope>
    <source>
        <strain evidence="3 4">RI</strain>
    </source>
</reference>
<dbReference type="GO" id="GO:0005543">
    <property type="term" value="F:phospholipid binding"/>
    <property type="evidence" value="ECO:0007669"/>
    <property type="project" value="TreeGrafter"/>
</dbReference>
<dbReference type="CDD" id="cd03571">
    <property type="entry name" value="ENTH"/>
    <property type="match status" value="1"/>
</dbReference>
<dbReference type="Pfam" id="PF01417">
    <property type="entry name" value="ENTH"/>
    <property type="match status" value="1"/>
</dbReference>
<gene>
    <name evidence="3" type="ORF">BMR1_01G00935</name>
</gene>
<dbReference type="GeneID" id="24423261"/>
<feature type="domain" description="ENTH" evidence="2">
    <location>
        <begin position="10"/>
        <end position="153"/>
    </location>
</feature>
<dbReference type="EMBL" id="FO082871">
    <property type="protein sequence ID" value="CCF72649.1"/>
    <property type="molecule type" value="Genomic_DNA"/>
</dbReference>
<feature type="compositionally biased region" description="Polar residues" evidence="1">
    <location>
        <begin position="363"/>
        <end position="388"/>
    </location>
</feature>
<reference evidence="3 4" key="3">
    <citation type="journal article" date="2016" name="Sci. Rep.">
        <title>Genome-wide diversity and gene expression profiling of Babesia microti isolates identify polymorphic genes that mediate host-pathogen interactions.</title>
        <authorList>
            <person name="Silva J.C."/>
            <person name="Cornillot E."/>
            <person name="McCracken C."/>
            <person name="Usmani-Brown S."/>
            <person name="Dwivedi A."/>
            <person name="Ifeonu O.O."/>
            <person name="Crabtree J."/>
            <person name="Gotia H.T."/>
            <person name="Virji A.Z."/>
            <person name="Reynes C."/>
            <person name="Colinge J."/>
            <person name="Kumar V."/>
            <person name="Lawres L."/>
            <person name="Pazzi J.E."/>
            <person name="Pablo J.V."/>
            <person name="Hung C."/>
            <person name="Brancato J."/>
            <person name="Kumari P."/>
            <person name="Orvis J."/>
            <person name="Tretina K."/>
            <person name="Chibucos M."/>
            <person name="Ott S."/>
            <person name="Sadzewicz L."/>
            <person name="Sengamalay N."/>
            <person name="Shetty A.C."/>
            <person name="Su Q."/>
            <person name="Tallon L."/>
            <person name="Fraser C.M."/>
            <person name="Frutos R."/>
            <person name="Molina D.M."/>
            <person name="Krause P.J."/>
            <person name="Ben Mamoun C."/>
        </authorList>
    </citation>
    <scope>NUCLEOTIDE SEQUENCE [LARGE SCALE GENOMIC DNA]</scope>
    <source>
        <strain evidence="3 4">RI</strain>
    </source>
</reference>
<feature type="compositionally biased region" description="Low complexity" evidence="1">
    <location>
        <begin position="257"/>
        <end position="280"/>
    </location>
</feature>
<dbReference type="PANTHER" id="PTHR12276:SF45">
    <property type="entry name" value="CLATHRIN INTERACTOR 1"/>
    <property type="match status" value="1"/>
</dbReference>
<keyword evidence="4" id="KW-1185">Reference proteome</keyword>
<dbReference type="OrthoDB" id="4033880at2759"/>
<evidence type="ECO:0000259" key="2">
    <source>
        <dbReference type="PROSITE" id="PS50942"/>
    </source>
</evidence>
<reference evidence="3 4" key="2">
    <citation type="journal article" date="2013" name="PLoS ONE">
        <title>Whole genome mapping and re-organization of the nuclear and mitochondrial genomes of Babesia microti isolates.</title>
        <authorList>
            <person name="Cornillot E."/>
            <person name="Dassouli A."/>
            <person name="Garg A."/>
            <person name="Pachikara N."/>
            <person name="Randazzo S."/>
            <person name="Depoix D."/>
            <person name="Carcy B."/>
            <person name="Delbecq S."/>
            <person name="Frutos R."/>
            <person name="Silva J.C."/>
            <person name="Sutton R."/>
            <person name="Krause P.J."/>
            <person name="Mamoun C.B."/>
        </authorList>
    </citation>
    <scope>NUCLEOTIDE SEQUENCE [LARGE SCALE GENOMIC DNA]</scope>
    <source>
        <strain evidence="3 4">RI</strain>
    </source>
</reference>
<dbReference type="InterPro" id="IPR008942">
    <property type="entry name" value="ENTH_VHS"/>
</dbReference>
<dbReference type="GO" id="GO:0005768">
    <property type="term" value="C:endosome"/>
    <property type="evidence" value="ECO:0007669"/>
    <property type="project" value="TreeGrafter"/>
</dbReference>
<dbReference type="PROSITE" id="PS50942">
    <property type="entry name" value="ENTH"/>
    <property type="match status" value="1"/>
</dbReference>
<dbReference type="GO" id="GO:0006897">
    <property type="term" value="P:endocytosis"/>
    <property type="evidence" value="ECO:0007669"/>
    <property type="project" value="TreeGrafter"/>
</dbReference>
<feature type="region of interest" description="Disordered" evidence="1">
    <location>
        <begin position="231"/>
        <end position="285"/>
    </location>
</feature>
<dbReference type="GO" id="GO:0030276">
    <property type="term" value="F:clathrin binding"/>
    <property type="evidence" value="ECO:0007669"/>
    <property type="project" value="TreeGrafter"/>
</dbReference>
<organism evidence="3 4">
    <name type="scientific">Babesia microti (strain RI)</name>
    <dbReference type="NCBI Taxonomy" id="1133968"/>
    <lineage>
        <taxon>Eukaryota</taxon>
        <taxon>Sar</taxon>
        <taxon>Alveolata</taxon>
        <taxon>Apicomplexa</taxon>
        <taxon>Aconoidasida</taxon>
        <taxon>Piroplasmida</taxon>
        <taxon>Babesiidae</taxon>
        <taxon>Babesia</taxon>
    </lineage>
</organism>
<evidence type="ECO:0000256" key="1">
    <source>
        <dbReference type="SAM" id="MobiDB-lite"/>
    </source>
</evidence>
<protein>
    <submittedName>
        <fullName evidence="3">Clathrin coat assembly protein AP180, putative</fullName>
    </submittedName>
</protein>
<dbReference type="InterPro" id="IPR013809">
    <property type="entry name" value="ENTH"/>
</dbReference>
<dbReference type="VEuPathDB" id="PiroplasmaDB:BMR1_01G00935"/>
<dbReference type="Proteomes" id="UP000002899">
    <property type="component" value="Chromosome I"/>
</dbReference>
<dbReference type="Gene3D" id="1.25.40.90">
    <property type="match status" value="1"/>
</dbReference>
<dbReference type="KEGG" id="bmic:BMR1_01G00935"/>
<dbReference type="PANTHER" id="PTHR12276">
    <property type="entry name" value="EPSIN/ENT-RELATED"/>
    <property type="match status" value="1"/>
</dbReference>
<dbReference type="GO" id="GO:0005886">
    <property type="term" value="C:plasma membrane"/>
    <property type="evidence" value="ECO:0007669"/>
    <property type="project" value="TreeGrafter"/>
</dbReference>
<proteinExistence type="predicted"/>
<name>I7J844_BABMR</name>